<comment type="caution">
    <text evidence="2">The sequence shown here is derived from an EMBL/GenBank/DDBJ whole genome shotgun (WGS) entry which is preliminary data.</text>
</comment>
<keyword evidence="3" id="KW-1185">Reference proteome</keyword>
<organism evidence="2 3">
    <name type="scientific">Shimia isoporae</name>
    <dbReference type="NCBI Taxonomy" id="647720"/>
    <lineage>
        <taxon>Bacteria</taxon>
        <taxon>Pseudomonadati</taxon>
        <taxon>Pseudomonadota</taxon>
        <taxon>Alphaproteobacteria</taxon>
        <taxon>Rhodobacterales</taxon>
        <taxon>Roseobacteraceae</taxon>
    </lineage>
</organism>
<dbReference type="Proteomes" id="UP000295673">
    <property type="component" value="Unassembled WGS sequence"/>
</dbReference>
<name>A0A4R1NND5_9RHOB</name>
<dbReference type="InterPro" id="IPR045599">
    <property type="entry name" value="DUF6456"/>
</dbReference>
<gene>
    <name evidence="2" type="ORF">BXY66_1354</name>
</gene>
<accession>A0A4R1NND5</accession>
<dbReference type="AlphaFoldDB" id="A0A4R1NND5"/>
<protein>
    <recommendedName>
        <fullName evidence="1">DUF6456 domain-containing protein</fullName>
    </recommendedName>
</protein>
<dbReference type="RefSeq" id="WP_132859355.1">
    <property type="nucleotide sequence ID" value="NZ_SMGR01000001.1"/>
</dbReference>
<dbReference type="EMBL" id="SMGR01000001">
    <property type="protein sequence ID" value="TCL09309.1"/>
    <property type="molecule type" value="Genomic_DNA"/>
</dbReference>
<feature type="domain" description="DUF6456" evidence="1">
    <location>
        <begin position="212"/>
        <end position="345"/>
    </location>
</feature>
<proteinExistence type="predicted"/>
<reference evidence="2 3" key="1">
    <citation type="submission" date="2019-03" db="EMBL/GenBank/DDBJ databases">
        <title>Genomic Encyclopedia of Archaeal and Bacterial Type Strains, Phase II (KMG-II): from individual species to whole genera.</title>
        <authorList>
            <person name="Goeker M."/>
        </authorList>
    </citation>
    <scope>NUCLEOTIDE SEQUENCE [LARGE SCALE GENOMIC DNA]</scope>
    <source>
        <strain evidence="2 3">DSM 26433</strain>
    </source>
</reference>
<evidence type="ECO:0000259" key="1">
    <source>
        <dbReference type="Pfam" id="PF20057"/>
    </source>
</evidence>
<dbReference type="OrthoDB" id="7476630at2"/>
<sequence length="356" mass="38941">MPFDPPCATEFPNWVPQSVARYVAHTKHGFSIRELARRDGCHASTVLRQIRKLETKRDDPMVDAALDRFKVQEKSLKCNNSSDVPSEFNAIPEAGVLRREGRRILARLCENGAVLAVAKGMENAVVVRDLPDGETVRTATVAQEIAQAMALKDWIQGTGQGKVFRYSITTSGRAALNRFIAEEANAVFGFGETQDGFDGPVPQVGDAAVKARFNTSESPLVSLARRKDRDGAPFLDTALVSAGERLREDFELARMSSKKDKAWELVLQGSGQAGYVTEGKSPTDFAKARVADALSALGEGLADVVLRCCCYLEGLETVEKRFGWSARSAKVVLRIALRRFRVHYESNAGGQGDYIG</sequence>
<evidence type="ECO:0000313" key="3">
    <source>
        <dbReference type="Proteomes" id="UP000295673"/>
    </source>
</evidence>
<dbReference type="Pfam" id="PF20057">
    <property type="entry name" value="DUF6456"/>
    <property type="match status" value="1"/>
</dbReference>
<evidence type="ECO:0000313" key="2">
    <source>
        <dbReference type="EMBL" id="TCL09309.1"/>
    </source>
</evidence>